<reference evidence="5" key="2">
    <citation type="submission" date="2020-05" db="UniProtKB">
        <authorList>
            <consortium name="EnsemblMetazoa"/>
        </authorList>
    </citation>
    <scope>IDENTIFICATION</scope>
    <source>
        <strain evidence="5">IAEA</strain>
    </source>
</reference>
<evidence type="ECO:0008006" key="7">
    <source>
        <dbReference type="Google" id="ProtNLM"/>
    </source>
</evidence>
<accession>A0A1B0ALW3</accession>
<feature type="compositionally biased region" description="Basic and acidic residues" evidence="2">
    <location>
        <begin position="364"/>
        <end position="373"/>
    </location>
</feature>
<feature type="compositionally biased region" description="Basic and acidic residues" evidence="2">
    <location>
        <begin position="225"/>
        <end position="235"/>
    </location>
</feature>
<feature type="region of interest" description="Disordered" evidence="2">
    <location>
        <begin position="182"/>
        <end position="262"/>
    </location>
</feature>
<dbReference type="Gene3D" id="3.30.428.10">
    <property type="entry name" value="HIT-like"/>
    <property type="match status" value="1"/>
</dbReference>
<dbReference type="SUPFAM" id="SSF54197">
    <property type="entry name" value="HIT-like"/>
    <property type="match status" value="1"/>
</dbReference>
<evidence type="ECO:0000259" key="4">
    <source>
        <dbReference type="Pfam" id="PF04677"/>
    </source>
</evidence>
<dbReference type="PANTHER" id="PTHR12072">
    <property type="entry name" value="CWF19, CELL CYCLE CONTROL PROTEIN"/>
    <property type="match status" value="1"/>
</dbReference>
<feature type="domain" description="Cwf19-like protein C-terminal" evidence="3">
    <location>
        <begin position="592"/>
        <end position="684"/>
    </location>
</feature>
<feature type="domain" description="Cwf19-like C-terminal" evidence="4">
    <location>
        <begin position="460"/>
        <end position="583"/>
    </location>
</feature>
<dbReference type="STRING" id="67801.A0A1B0ALW3"/>
<protein>
    <recommendedName>
        <fullName evidence="7">Cwf19-like C-terminal domain-containing protein</fullName>
    </recommendedName>
</protein>
<dbReference type="InterPro" id="IPR006767">
    <property type="entry name" value="Cwf19-like_C_dom-2"/>
</dbReference>
<dbReference type="InterPro" id="IPR040194">
    <property type="entry name" value="Cwf19-like"/>
</dbReference>
<dbReference type="InterPro" id="IPR006768">
    <property type="entry name" value="Cwf19-like_C_dom-1"/>
</dbReference>
<feature type="compositionally biased region" description="Basic and acidic residues" evidence="2">
    <location>
        <begin position="128"/>
        <end position="137"/>
    </location>
</feature>
<dbReference type="EnsemblMetazoa" id="GPPI001202-RA">
    <property type="protein sequence ID" value="GPPI001202-PA"/>
    <property type="gene ID" value="GPPI001202"/>
</dbReference>
<reference evidence="6" key="1">
    <citation type="submission" date="2015-01" db="EMBL/GenBank/DDBJ databases">
        <authorList>
            <person name="Aksoy S."/>
            <person name="Warren W."/>
            <person name="Wilson R.K."/>
        </authorList>
    </citation>
    <scope>NUCLEOTIDE SEQUENCE [LARGE SCALE GENOMIC DNA]</scope>
    <source>
        <strain evidence="6">IAEA</strain>
    </source>
</reference>
<evidence type="ECO:0000259" key="3">
    <source>
        <dbReference type="Pfam" id="PF04676"/>
    </source>
</evidence>
<keyword evidence="6" id="KW-1185">Reference proteome</keyword>
<name>A0A1B0ALW3_9MUSC</name>
<evidence type="ECO:0000313" key="6">
    <source>
        <dbReference type="Proteomes" id="UP000092460"/>
    </source>
</evidence>
<feature type="region of interest" description="Disordered" evidence="2">
    <location>
        <begin position="1"/>
        <end position="137"/>
    </location>
</feature>
<feature type="compositionally biased region" description="Basic and acidic residues" evidence="2">
    <location>
        <begin position="104"/>
        <end position="114"/>
    </location>
</feature>
<feature type="compositionally biased region" description="Basic and acidic residues" evidence="2">
    <location>
        <begin position="9"/>
        <end position="24"/>
    </location>
</feature>
<organism evidence="5 6">
    <name type="scientific">Glossina palpalis gambiensis</name>
    <dbReference type="NCBI Taxonomy" id="67801"/>
    <lineage>
        <taxon>Eukaryota</taxon>
        <taxon>Metazoa</taxon>
        <taxon>Ecdysozoa</taxon>
        <taxon>Arthropoda</taxon>
        <taxon>Hexapoda</taxon>
        <taxon>Insecta</taxon>
        <taxon>Pterygota</taxon>
        <taxon>Neoptera</taxon>
        <taxon>Endopterygota</taxon>
        <taxon>Diptera</taxon>
        <taxon>Brachycera</taxon>
        <taxon>Muscomorpha</taxon>
        <taxon>Hippoboscoidea</taxon>
        <taxon>Glossinidae</taxon>
        <taxon>Glossina</taxon>
    </lineage>
</organism>
<sequence>MNFVQSENVDNKERARQQLREARNEMLANAKQRAMQAEQNVHQDPKKESNGTKLERRERENKKCKKRKDKKKKSKKSKKKRHKKPQSDNSSSIDSSESDTNDNYEEHCNKNESRKSKKKSHRRSKSPKVTEECPLERDTWMTDTLLLKTYSKERVEKKANEKEAFETYDPCRNIRELNPYWKATGTGLPTTFQKPKNDTDEDEGGTSSSKGICNKKNDVTSQSWRKKDTGKDNKFLSRNRSNTSSSDTSAVISERLSNSDDKEGIKKQYEVSAINDVLTDQQMNELGAKLIKAEIMGNMILAEELKNKLENARKSRFELKKHKNIDLNQVNGYEKRPIPSQHILLTYTDAAGCSKPLPRTNCSRPRDLDDNHQKSRKRPRIETHDQGQRIRYFADDDKYDIKQMFEKEKYTSAADNNMEFANIVGKHNSLRDDVEDIFTEKASQYDQQKADKKLIHQCIRDHQKLEKVLDNCDKCFDSTRMQKELLVTVGEKVYLALPWHVGLQTGHCVIASNQHVACATQLDEDAWSEVQEFRKAVTRMFERQHKDVVFYEIANRLHRKPHMTIHCVPVHQKEGEMAPFYFKKAIEESEREWSVNKQLITLRERSFRKCIPKGLPYFWVNFGMDTGFAHVIEDEDRFPANFAQEIIGGLLQMESSKWRKLHKEQNVKQKVQMFTNCWEKYDFTR</sequence>
<dbReference type="GO" id="GO:0071014">
    <property type="term" value="C:post-mRNA release spliceosomal complex"/>
    <property type="evidence" value="ECO:0007669"/>
    <property type="project" value="TreeGrafter"/>
</dbReference>
<dbReference type="EMBL" id="JXJN01000168">
    <property type="status" value="NOT_ANNOTATED_CDS"/>
    <property type="molecule type" value="Genomic_DNA"/>
</dbReference>
<dbReference type="AlphaFoldDB" id="A0A1B0ALW3"/>
<feature type="compositionally biased region" description="Basic residues" evidence="2">
    <location>
        <begin position="115"/>
        <end position="126"/>
    </location>
</feature>
<feature type="compositionally biased region" description="Basic residues" evidence="2">
    <location>
        <begin position="62"/>
        <end position="84"/>
    </location>
</feature>
<dbReference type="PANTHER" id="PTHR12072:SF5">
    <property type="entry name" value="CWF19-LIKE PROTEIN 2"/>
    <property type="match status" value="1"/>
</dbReference>
<evidence type="ECO:0000256" key="1">
    <source>
        <dbReference type="ARBA" id="ARBA00006795"/>
    </source>
</evidence>
<feature type="compositionally biased region" description="Low complexity" evidence="2">
    <location>
        <begin position="238"/>
        <end position="249"/>
    </location>
</feature>
<comment type="similarity">
    <text evidence="1">Belongs to the CWF19 family.</text>
</comment>
<dbReference type="InterPro" id="IPR036265">
    <property type="entry name" value="HIT-like_sf"/>
</dbReference>
<dbReference type="Pfam" id="PF04677">
    <property type="entry name" value="CwfJ_C_1"/>
    <property type="match status" value="1"/>
</dbReference>
<evidence type="ECO:0000313" key="5">
    <source>
        <dbReference type="EnsemblMetazoa" id="GPPI001202-PA"/>
    </source>
</evidence>
<feature type="compositionally biased region" description="Basic and acidic residues" evidence="2">
    <location>
        <begin position="41"/>
        <end position="61"/>
    </location>
</feature>
<feature type="region of interest" description="Disordered" evidence="2">
    <location>
        <begin position="356"/>
        <end position="388"/>
    </location>
</feature>
<dbReference type="GO" id="GO:0000398">
    <property type="term" value="P:mRNA splicing, via spliceosome"/>
    <property type="evidence" value="ECO:0007669"/>
    <property type="project" value="TreeGrafter"/>
</dbReference>
<dbReference type="Pfam" id="PF04676">
    <property type="entry name" value="CwfJ_C_2"/>
    <property type="match status" value="1"/>
</dbReference>
<dbReference type="Proteomes" id="UP000092460">
    <property type="component" value="Unassembled WGS sequence"/>
</dbReference>
<evidence type="ECO:0000256" key="2">
    <source>
        <dbReference type="SAM" id="MobiDB-lite"/>
    </source>
</evidence>
<proteinExistence type="inferred from homology"/>
<dbReference type="VEuPathDB" id="VectorBase:GPPI001202"/>